<accession>A0A841CZ10</accession>
<dbReference type="Proteomes" id="UP000562352">
    <property type="component" value="Unassembled WGS sequence"/>
</dbReference>
<reference evidence="1 2" key="1">
    <citation type="submission" date="2020-08" db="EMBL/GenBank/DDBJ databases">
        <title>Genomic Encyclopedia of Type Strains, Phase III (KMG-III): the genomes of soil and plant-associated and newly described type strains.</title>
        <authorList>
            <person name="Whitman W."/>
        </authorList>
    </citation>
    <scope>NUCLEOTIDE SEQUENCE [LARGE SCALE GENOMIC DNA]</scope>
    <source>
        <strain evidence="1 2">CECT 3303</strain>
    </source>
</reference>
<name>A0A841CZ10_PLAVE</name>
<dbReference type="RefSeq" id="WP_184940032.1">
    <property type="nucleotide sequence ID" value="NZ_BAAAWZ010000001.1"/>
</dbReference>
<protein>
    <submittedName>
        <fullName evidence="1">Uncharacterized protein</fullName>
    </submittedName>
</protein>
<dbReference type="AlphaFoldDB" id="A0A841CZ10"/>
<keyword evidence="2" id="KW-1185">Reference proteome</keyword>
<dbReference type="EMBL" id="JACHJJ010000004">
    <property type="protein sequence ID" value="MBB5962529.1"/>
    <property type="molecule type" value="Genomic_DNA"/>
</dbReference>
<gene>
    <name evidence="1" type="ORF">FHS22_001790</name>
</gene>
<proteinExistence type="predicted"/>
<evidence type="ECO:0000313" key="2">
    <source>
        <dbReference type="Proteomes" id="UP000562352"/>
    </source>
</evidence>
<comment type="caution">
    <text evidence="1">The sequence shown here is derived from an EMBL/GenBank/DDBJ whole genome shotgun (WGS) entry which is preliminary data.</text>
</comment>
<evidence type="ECO:0000313" key="1">
    <source>
        <dbReference type="EMBL" id="MBB5962529.1"/>
    </source>
</evidence>
<organism evidence="1 2">
    <name type="scientific">Planomonospora venezuelensis</name>
    <dbReference type="NCBI Taxonomy" id="1999"/>
    <lineage>
        <taxon>Bacteria</taxon>
        <taxon>Bacillati</taxon>
        <taxon>Actinomycetota</taxon>
        <taxon>Actinomycetes</taxon>
        <taxon>Streptosporangiales</taxon>
        <taxon>Streptosporangiaceae</taxon>
        <taxon>Planomonospora</taxon>
    </lineage>
</organism>
<sequence>MAMVTFRDETAAGKPLAGSALPDLPESIPAREPVRLRVREEAARRNADPVVSFIKLLPLAGG</sequence>